<dbReference type="InterPro" id="IPR011011">
    <property type="entry name" value="Znf_FYVE_PHD"/>
</dbReference>
<accession>A0A2T7A8K2</accession>
<dbReference type="InterPro" id="IPR013083">
    <property type="entry name" value="Znf_RING/FYVE/PHD"/>
</dbReference>
<dbReference type="PROSITE" id="PS01359">
    <property type="entry name" value="ZF_PHD_1"/>
    <property type="match status" value="1"/>
</dbReference>
<evidence type="ECO:0000256" key="3">
    <source>
        <dbReference type="ARBA" id="ARBA00022833"/>
    </source>
</evidence>
<dbReference type="OrthoDB" id="8062037at2759"/>
<evidence type="ECO:0000256" key="4">
    <source>
        <dbReference type="PROSITE-ProRule" id="PRU00175"/>
    </source>
</evidence>
<keyword evidence="8" id="KW-1185">Reference proteome</keyword>
<feature type="compositionally biased region" description="Basic and acidic residues" evidence="5">
    <location>
        <begin position="372"/>
        <end position="382"/>
    </location>
</feature>
<evidence type="ECO:0000256" key="2">
    <source>
        <dbReference type="ARBA" id="ARBA00022771"/>
    </source>
</evidence>
<proteinExistence type="predicted"/>
<comment type="caution">
    <text evidence="7">The sequence shown here is derived from an EMBL/GenBank/DDBJ whole genome shotgun (WGS) entry which is preliminary data.</text>
</comment>
<protein>
    <recommendedName>
        <fullName evidence="6">RING-type domain-containing protein</fullName>
    </recommendedName>
</protein>
<dbReference type="PROSITE" id="PS50089">
    <property type="entry name" value="ZF_RING_2"/>
    <property type="match status" value="1"/>
</dbReference>
<dbReference type="Pfam" id="PF13639">
    <property type="entry name" value="zf-RING_2"/>
    <property type="match status" value="1"/>
</dbReference>
<reference evidence="7 8" key="1">
    <citation type="submission" date="2017-04" db="EMBL/GenBank/DDBJ databases">
        <title>Draft genome sequence of Tuber borchii Vittad., a whitish edible truffle.</title>
        <authorList>
            <consortium name="DOE Joint Genome Institute"/>
            <person name="Murat C."/>
            <person name="Kuo A."/>
            <person name="Barry K.W."/>
            <person name="Clum A."/>
            <person name="Dockter R.B."/>
            <person name="Fauchery L."/>
            <person name="Iotti M."/>
            <person name="Kohler A."/>
            <person name="Labutti K."/>
            <person name="Lindquist E.A."/>
            <person name="Lipzen A."/>
            <person name="Ohm R.A."/>
            <person name="Wang M."/>
            <person name="Grigoriev I.V."/>
            <person name="Zambonelli A."/>
            <person name="Martin F.M."/>
        </authorList>
    </citation>
    <scope>NUCLEOTIDE SEQUENCE [LARGE SCALE GENOMIC DNA]</scope>
    <source>
        <strain evidence="7 8">Tbo3840</strain>
    </source>
</reference>
<keyword evidence="2 4" id="KW-0863">Zinc-finger</keyword>
<organism evidence="7 8">
    <name type="scientific">Tuber borchii</name>
    <name type="common">White truffle</name>
    <dbReference type="NCBI Taxonomy" id="42251"/>
    <lineage>
        <taxon>Eukaryota</taxon>
        <taxon>Fungi</taxon>
        <taxon>Dikarya</taxon>
        <taxon>Ascomycota</taxon>
        <taxon>Pezizomycotina</taxon>
        <taxon>Pezizomycetes</taxon>
        <taxon>Pezizales</taxon>
        <taxon>Tuberaceae</taxon>
        <taxon>Tuber</taxon>
    </lineage>
</organism>
<dbReference type="PANTHER" id="PTHR12618:SF20">
    <property type="entry name" value="PHD AND RING FINGER DOMAIN-CONTAINING PROTEIN 1"/>
    <property type="match status" value="1"/>
</dbReference>
<dbReference type="GO" id="GO:0008270">
    <property type="term" value="F:zinc ion binding"/>
    <property type="evidence" value="ECO:0007669"/>
    <property type="project" value="UniProtKB-KW"/>
</dbReference>
<dbReference type="InterPro" id="IPR019786">
    <property type="entry name" value="Zinc_finger_PHD-type_CS"/>
</dbReference>
<feature type="domain" description="RING-type" evidence="6">
    <location>
        <begin position="54"/>
        <end position="103"/>
    </location>
</feature>
<dbReference type="PANTHER" id="PTHR12618">
    <property type="entry name" value="PHD AND RING FINGER DOMAIN-CONTAINING PROTEIN 1"/>
    <property type="match status" value="1"/>
</dbReference>
<keyword evidence="3" id="KW-0862">Zinc</keyword>
<dbReference type="InterPro" id="IPR047157">
    <property type="entry name" value="PHRF1/Atg35"/>
</dbReference>
<dbReference type="SUPFAM" id="SSF57850">
    <property type="entry name" value="RING/U-box"/>
    <property type="match status" value="1"/>
</dbReference>
<dbReference type="SMART" id="SM00184">
    <property type="entry name" value="RING"/>
    <property type="match status" value="1"/>
</dbReference>
<dbReference type="Proteomes" id="UP000244722">
    <property type="component" value="Unassembled WGS sequence"/>
</dbReference>
<gene>
    <name evidence="7" type="ORF">B9Z19DRAFT_1060473</name>
</gene>
<dbReference type="AlphaFoldDB" id="A0A2T7A8K2"/>
<evidence type="ECO:0000256" key="5">
    <source>
        <dbReference type="SAM" id="MobiDB-lite"/>
    </source>
</evidence>
<evidence type="ECO:0000256" key="1">
    <source>
        <dbReference type="ARBA" id="ARBA00022723"/>
    </source>
</evidence>
<sequence>MRTLSTTNSGLNTFAVTSNMEPSAPSPPSEPPGSPKPTKYALSSTDVEQEPVACIFCLNDLLRGTPSAGVDEDVARLNPCNHTMHNECLQLWLERANSCPLCRTNFNEVSVSKTLDSEVIREYDIKDKVQVADEIRLDLDILDAARELEAAVAYDERPPNAECSHCYLGDRGQTVLCGLCARFYHVDCLEPRRPANVLICRRCALREQRAITNSGSSFGGNPSLRTRPLPRFQRARLVAREQLAWESAWERLEAEHSLRDDDEDDDDGTENQIISILTRTNRRRAVAAAQTGGLSTFVEPVAWTEPVRRTRTAWPQEPKVISEEEKELWDTFELALKESQDTGIQGDRSPLSDPCIGPSKKRDVGSSSRPSRSSEEREEEVRRKRPRTRRDSQLSVNTGDGPIMKNHAAHITPITSFSNVRQPPISEGAESSPSAYSQIMSYIEKGLEYSPSSTAALVDGVRPGVVPPDCSAAPCSGRRLASPEISTSPLMSCPDSPTAEVPIRRSSGKVSSPTRRTPASPIQPIFSRPWERPPLTASSSHKRPYQAPSPPSGSDSSGNEDQQDSRKRRSINCLTPEAKQGLASLVTSILQPMYPTMISKQEFTEINKKVSRQLYSIFNSENFELDDKERWKKVAQEHVSIALKHLSV</sequence>
<evidence type="ECO:0000313" key="8">
    <source>
        <dbReference type="Proteomes" id="UP000244722"/>
    </source>
</evidence>
<dbReference type="InterPro" id="IPR001841">
    <property type="entry name" value="Znf_RING"/>
</dbReference>
<keyword evidence="1" id="KW-0479">Metal-binding</keyword>
<dbReference type="STRING" id="42251.A0A2T7A8K2"/>
<feature type="compositionally biased region" description="Polar residues" evidence="5">
    <location>
        <begin position="508"/>
        <end position="517"/>
    </location>
</feature>
<feature type="region of interest" description="Disordered" evidence="5">
    <location>
        <begin position="339"/>
        <end position="406"/>
    </location>
</feature>
<feature type="compositionally biased region" description="Pro residues" evidence="5">
    <location>
        <begin position="24"/>
        <end position="35"/>
    </location>
</feature>
<name>A0A2T7A8K2_TUBBO</name>
<feature type="region of interest" description="Disordered" evidence="5">
    <location>
        <begin position="474"/>
        <end position="574"/>
    </location>
</feature>
<feature type="region of interest" description="Disordered" evidence="5">
    <location>
        <begin position="1"/>
        <end position="43"/>
    </location>
</feature>
<dbReference type="Gene3D" id="3.30.40.10">
    <property type="entry name" value="Zinc/RING finger domain, C3HC4 (zinc finger)"/>
    <property type="match status" value="2"/>
</dbReference>
<dbReference type="SUPFAM" id="SSF57903">
    <property type="entry name" value="FYVE/PHD zinc finger"/>
    <property type="match status" value="1"/>
</dbReference>
<feature type="compositionally biased region" description="Polar residues" evidence="5">
    <location>
        <begin position="1"/>
        <end position="21"/>
    </location>
</feature>
<evidence type="ECO:0000313" key="7">
    <source>
        <dbReference type="EMBL" id="PUU84054.1"/>
    </source>
</evidence>
<dbReference type="EMBL" id="NESQ01000004">
    <property type="protein sequence ID" value="PUU84054.1"/>
    <property type="molecule type" value="Genomic_DNA"/>
</dbReference>
<evidence type="ECO:0000259" key="6">
    <source>
        <dbReference type="PROSITE" id="PS50089"/>
    </source>
</evidence>